<name>A0AAV9VDA5_9PEZI</name>
<gene>
    <name evidence="5" type="ORF">TWF696_001083</name>
</gene>
<dbReference type="InterPro" id="IPR051218">
    <property type="entry name" value="Sec_MonoDiacylglyc_Lipase"/>
</dbReference>
<evidence type="ECO:0000313" key="6">
    <source>
        <dbReference type="Proteomes" id="UP001375240"/>
    </source>
</evidence>
<reference evidence="5 6" key="1">
    <citation type="submission" date="2019-10" db="EMBL/GenBank/DDBJ databases">
        <authorList>
            <person name="Palmer J.M."/>
        </authorList>
    </citation>
    <scope>NUCLEOTIDE SEQUENCE [LARGE SCALE GENOMIC DNA]</scope>
    <source>
        <strain evidence="5 6">TWF696</strain>
    </source>
</reference>
<dbReference type="Gene3D" id="3.40.50.1820">
    <property type="entry name" value="alpha/beta hydrolase"/>
    <property type="match status" value="1"/>
</dbReference>
<protein>
    <recommendedName>
        <fullName evidence="4">Fungal lipase-type domain-containing protein</fullName>
    </recommendedName>
</protein>
<dbReference type="AlphaFoldDB" id="A0AAV9VDA5"/>
<dbReference type="GO" id="GO:0006629">
    <property type="term" value="P:lipid metabolic process"/>
    <property type="evidence" value="ECO:0007669"/>
    <property type="project" value="InterPro"/>
</dbReference>
<dbReference type="Pfam" id="PF01764">
    <property type="entry name" value="Lipase_3"/>
    <property type="match status" value="1"/>
</dbReference>
<sequence>MKRLFRAAKNRHIRASAAAGLKTSGAMPSSGSPTIDNSTGASEAVAVLSGRLGNALENIDIEGDFRSHLTAELDRLDSKAATYANSSLSFCSSAQPWDCDWAEAELIAFAWDCSLDVYGAATSKSAAQPDLVAGAGATKLELSIPCSVTGDIKATNCTVFTPAKQPGDGDVRSPYLVIAIRGSAGTLDNIVNLNGEPRDASALIAEGGVGSDYYTATRFHAHAGFLNAALKLRDLLSPSIDSFLTRNSRGTILFTGHSAGGAVASLLHLLFRARLAYQYTGAAFKCITFGSPPVVKYTTPADKLVVEGLISSAHILNIVNEYDLVARSDRRYILSMVQLYNSTDDQEKMHAIPGVPTSIVGGDGRPPWSLPEPELFHVGPIVILKIGPYKSDARMARTSPSAHVPGSAGSRLVMSAWQITPEELSKIVFCRLSVHSRIVYRDRIQKLRNGCFNGETGW</sequence>
<dbReference type="CDD" id="cd00519">
    <property type="entry name" value="Lipase_3"/>
    <property type="match status" value="1"/>
</dbReference>
<evidence type="ECO:0000259" key="4">
    <source>
        <dbReference type="Pfam" id="PF01764"/>
    </source>
</evidence>
<comment type="similarity">
    <text evidence="1">Belongs to the AB hydrolase superfamily. Lipase family. Class 3 subfamily.</text>
</comment>
<comment type="catalytic activity">
    <reaction evidence="2">
        <text>a diacylglycerol + H2O = a monoacylglycerol + a fatty acid + H(+)</text>
        <dbReference type="Rhea" id="RHEA:32731"/>
        <dbReference type="ChEBI" id="CHEBI:15377"/>
        <dbReference type="ChEBI" id="CHEBI:15378"/>
        <dbReference type="ChEBI" id="CHEBI:17408"/>
        <dbReference type="ChEBI" id="CHEBI:18035"/>
        <dbReference type="ChEBI" id="CHEBI:28868"/>
    </reaction>
</comment>
<dbReference type="SUPFAM" id="SSF53474">
    <property type="entry name" value="alpha/beta-Hydrolases"/>
    <property type="match status" value="1"/>
</dbReference>
<comment type="caution">
    <text evidence="5">The sequence shown here is derived from an EMBL/GenBank/DDBJ whole genome shotgun (WGS) entry which is preliminary data.</text>
</comment>
<comment type="catalytic activity">
    <reaction evidence="3">
        <text>a monoacylglycerol + H2O = glycerol + a fatty acid + H(+)</text>
        <dbReference type="Rhea" id="RHEA:15245"/>
        <dbReference type="ChEBI" id="CHEBI:15377"/>
        <dbReference type="ChEBI" id="CHEBI:15378"/>
        <dbReference type="ChEBI" id="CHEBI:17408"/>
        <dbReference type="ChEBI" id="CHEBI:17754"/>
        <dbReference type="ChEBI" id="CHEBI:28868"/>
    </reaction>
</comment>
<dbReference type="PANTHER" id="PTHR45856:SF24">
    <property type="entry name" value="FUNGAL LIPASE-LIKE DOMAIN-CONTAINING PROTEIN"/>
    <property type="match status" value="1"/>
</dbReference>
<evidence type="ECO:0000313" key="5">
    <source>
        <dbReference type="EMBL" id="KAK6359960.1"/>
    </source>
</evidence>
<dbReference type="Proteomes" id="UP001375240">
    <property type="component" value="Unassembled WGS sequence"/>
</dbReference>
<dbReference type="InterPro" id="IPR029058">
    <property type="entry name" value="AB_hydrolase_fold"/>
</dbReference>
<evidence type="ECO:0000256" key="1">
    <source>
        <dbReference type="ARBA" id="ARBA00043996"/>
    </source>
</evidence>
<evidence type="ECO:0000256" key="2">
    <source>
        <dbReference type="ARBA" id="ARBA00047591"/>
    </source>
</evidence>
<evidence type="ECO:0000256" key="3">
    <source>
        <dbReference type="ARBA" id="ARBA00048461"/>
    </source>
</evidence>
<dbReference type="PANTHER" id="PTHR45856">
    <property type="entry name" value="ALPHA/BETA-HYDROLASES SUPERFAMILY PROTEIN"/>
    <property type="match status" value="1"/>
</dbReference>
<dbReference type="EMBL" id="JAVHNQ010000001">
    <property type="protein sequence ID" value="KAK6359960.1"/>
    <property type="molecule type" value="Genomic_DNA"/>
</dbReference>
<keyword evidence="6" id="KW-1185">Reference proteome</keyword>
<feature type="domain" description="Fungal lipase-type" evidence="4">
    <location>
        <begin position="177"/>
        <end position="328"/>
    </location>
</feature>
<dbReference type="InterPro" id="IPR002921">
    <property type="entry name" value="Fungal_lipase-type"/>
</dbReference>
<proteinExistence type="inferred from homology"/>
<accession>A0AAV9VDA5</accession>
<organism evidence="5 6">
    <name type="scientific">Orbilia brochopaga</name>
    <dbReference type="NCBI Taxonomy" id="3140254"/>
    <lineage>
        <taxon>Eukaryota</taxon>
        <taxon>Fungi</taxon>
        <taxon>Dikarya</taxon>
        <taxon>Ascomycota</taxon>
        <taxon>Pezizomycotina</taxon>
        <taxon>Orbiliomycetes</taxon>
        <taxon>Orbiliales</taxon>
        <taxon>Orbiliaceae</taxon>
        <taxon>Orbilia</taxon>
    </lineage>
</organism>